<dbReference type="OrthoDB" id="9782422at2"/>
<dbReference type="SUPFAM" id="SSF50891">
    <property type="entry name" value="Cyclophilin-like"/>
    <property type="match status" value="1"/>
</dbReference>
<gene>
    <name evidence="5" type="ORF">ADM90_02180</name>
</gene>
<keyword evidence="2" id="KW-0378">Hydrolase</keyword>
<dbReference type="AlphaFoldDB" id="A0A0N0CWW0"/>
<proteinExistence type="predicted"/>
<evidence type="ECO:0000256" key="3">
    <source>
        <dbReference type="ARBA" id="ARBA00022840"/>
    </source>
</evidence>
<dbReference type="InterPro" id="IPR029000">
    <property type="entry name" value="Cyclophilin-like_dom_sf"/>
</dbReference>
<evidence type="ECO:0000256" key="1">
    <source>
        <dbReference type="ARBA" id="ARBA00022741"/>
    </source>
</evidence>
<dbReference type="PANTHER" id="PTHR43309:SF5">
    <property type="entry name" value="5-OXOPROLINASE SUBUNIT C"/>
    <property type="match status" value="1"/>
</dbReference>
<dbReference type="RefSeq" id="WP_053993429.1">
    <property type="nucleotide sequence ID" value="NZ_CP065643.1"/>
</dbReference>
<dbReference type="GO" id="GO:0005524">
    <property type="term" value="F:ATP binding"/>
    <property type="evidence" value="ECO:0007669"/>
    <property type="project" value="UniProtKB-KW"/>
</dbReference>
<dbReference type="InterPro" id="IPR052708">
    <property type="entry name" value="PxpC"/>
</dbReference>
<protein>
    <submittedName>
        <fullName evidence="5">KipI antagonist</fullName>
    </submittedName>
</protein>
<dbReference type="PATRIC" id="fig|33935.3.peg.4623"/>
<reference evidence="5 6" key="1">
    <citation type="submission" date="2015-07" db="EMBL/GenBank/DDBJ databases">
        <title>Genome sequencing project for genomic taxonomy and phylogenomics of Bacillus-like bacteria.</title>
        <authorList>
            <person name="Liu B."/>
            <person name="Wang J."/>
            <person name="Zhu Y."/>
            <person name="Liu G."/>
            <person name="Chen Q."/>
            <person name="Chen Z."/>
            <person name="Che J."/>
            <person name="Ge C."/>
            <person name="Shi H."/>
            <person name="Pan Z."/>
            <person name="Liu X."/>
        </authorList>
    </citation>
    <scope>NUCLEOTIDE SEQUENCE [LARGE SCALE GENOMIC DNA]</scope>
    <source>
        <strain evidence="5 6">DSM 54</strain>
    </source>
</reference>
<evidence type="ECO:0000259" key="4">
    <source>
        <dbReference type="SMART" id="SM00797"/>
    </source>
</evidence>
<dbReference type="Pfam" id="PF02626">
    <property type="entry name" value="CT_A_B"/>
    <property type="match status" value="1"/>
</dbReference>
<dbReference type="GO" id="GO:0016787">
    <property type="term" value="F:hydrolase activity"/>
    <property type="evidence" value="ECO:0007669"/>
    <property type="project" value="UniProtKB-KW"/>
</dbReference>
<dbReference type="InterPro" id="IPR003778">
    <property type="entry name" value="CT_A_B"/>
</dbReference>
<keyword evidence="1" id="KW-0547">Nucleotide-binding</keyword>
<sequence length="318" mass="34679">MEFIEIIKPGLMSTIQDLGRANYQKYGISASGAMDKFSLRIANILVGNDDEEAAIEVTLMGPHLKFLEGGIIAITGADIGAKLNGKHVPLWTSIKVEKGDELTFGFATGYGCRAYIAIAGGIDVPIVIGSKSTSLRAGFGGMDGKALQSKDIISIGNSMYTSIGRILPTEYRPNFGEDRPMRFILGPQADEFKASELEKFCTSRYKVLNESDRMGFRLEGAAISHKVGPDIISDYITMGSIQIPGNGQPIVLMADCQMTGGYTKIGVVIDVDLPYLAQKKPGDVIHFEKIEIEEAQELYKKRERLLSLIKVNNKMASK</sequence>
<evidence type="ECO:0000313" key="6">
    <source>
        <dbReference type="Proteomes" id="UP000037977"/>
    </source>
</evidence>
<keyword evidence="6" id="KW-1185">Reference proteome</keyword>
<organism evidence="5 6">
    <name type="scientific">Lysinibacillus macroides</name>
    <dbReference type="NCBI Taxonomy" id="33935"/>
    <lineage>
        <taxon>Bacteria</taxon>
        <taxon>Bacillati</taxon>
        <taxon>Bacillota</taxon>
        <taxon>Bacilli</taxon>
        <taxon>Bacillales</taxon>
        <taxon>Bacillaceae</taxon>
        <taxon>Lysinibacillus</taxon>
    </lineage>
</organism>
<dbReference type="STRING" id="33935.ADM90_02180"/>
<dbReference type="EMBL" id="LGCI01000003">
    <property type="protein sequence ID" value="KOY83731.1"/>
    <property type="molecule type" value="Genomic_DNA"/>
</dbReference>
<feature type="domain" description="Carboxyltransferase" evidence="4">
    <location>
        <begin position="25"/>
        <end position="305"/>
    </location>
</feature>
<dbReference type="PANTHER" id="PTHR43309">
    <property type="entry name" value="5-OXOPROLINASE SUBUNIT C"/>
    <property type="match status" value="1"/>
</dbReference>
<keyword evidence="3" id="KW-0067">ATP-binding</keyword>
<accession>A0A0N0CWW0</accession>
<name>A0A0N0CWW0_9BACI</name>
<evidence type="ECO:0000313" key="5">
    <source>
        <dbReference type="EMBL" id="KOY83731.1"/>
    </source>
</evidence>
<dbReference type="Gene3D" id="2.40.100.10">
    <property type="entry name" value="Cyclophilin-like"/>
    <property type="match status" value="1"/>
</dbReference>
<dbReference type="Proteomes" id="UP000037977">
    <property type="component" value="Unassembled WGS sequence"/>
</dbReference>
<evidence type="ECO:0000256" key="2">
    <source>
        <dbReference type="ARBA" id="ARBA00022801"/>
    </source>
</evidence>
<dbReference type="NCBIfam" id="TIGR00724">
    <property type="entry name" value="urea_amlyse_rel"/>
    <property type="match status" value="1"/>
</dbReference>
<comment type="caution">
    <text evidence="5">The sequence shown here is derived from an EMBL/GenBank/DDBJ whole genome shotgun (WGS) entry which is preliminary data.</text>
</comment>
<dbReference type="SMART" id="SM00797">
    <property type="entry name" value="AHS2"/>
    <property type="match status" value="1"/>
</dbReference>